<dbReference type="Proteomes" id="UP000004471">
    <property type="component" value="Unassembled WGS sequence"/>
</dbReference>
<evidence type="ECO:0000259" key="1">
    <source>
        <dbReference type="Pfam" id="PF24390"/>
    </source>
</evidence>
<accession>F3FHA3</accession>
<dbReference type="InterPro" id="IPR056920">
    <property type="entry name" value="PRTase-CE"/>
</dbReference>
<comment type="caution">
    <text evidence="2">The sequence shown here is derived from an EMBL/GenBank/DDBJ whole genome shotgun (WGS) entry which is preliminary data.</text>
</comment>
<protein>
    <recommendedName>
        <fullName evidence="1">PRTase-CE domain-containing protein</fullName>
    </recommendedName>
</protein>
<dbReference type="AlphaFoldDB" id="F3FHA3"/>
<reference evidence="2 3" key="1">
    <citation type="journal article" date="2011" name="PLoS Pathog.">
        <title>Dynamic evolution of pathogenicity revealed by sequencing and comparative genomics of 19 Pseudomonas syringae isolates.</title>
        <authorList>
            <person name="Baltrus D.A."/>
            <person name="Nishimura M.T."/>
            <person name="Romanchuk A."/>
            <person name="Chang J.H."/>
            <person name="Mukhtar M.S."/>
            <person name="Cherkis K."/>
            <person name="Roach J."/>
            <person name="Grant S.R."/>
            <person name="Jones C.D."/>
            <person name="Dangl J.L."/>
        </authorList>
    </citation>
    <scope>NUCLEOTIDE SEQUENCE [LARGE SCALE GENOMIC DNA]</scope>
    <source>
        <strain evidence="3">M301072PT</strain>
    </source>
</reference>
<dbReference type="EMBL" id="AEAH01000541">
    <property type="protein sequence ID" value="EGH29589.1"/>
    <property type="molecule type" value="Genomic_DNA"/>
</dbReference>
<name>F3FHA3_PSESX</name>
<sequence>MDNKEIFNTVINLVARQPWVGAKVAELSHILYEECKCANSREMLINIINNFSYMSRQDYSEKLGALADEIMSEEGYEDNAQIVAMAADSGPDSSQEITYNLKFTFTQKGWLNFSGVSTFGSAYKNYNKTGRKKLYVVDDFVGSGQTVISRYKELCRVFTHGNVDGYSISFKVLVSTEHGLEAVRDAGIDISAQTIIKKAIDGFFPDAIAAEYRTLMTRLETGLSLEHEGIMMPSLGYNGAQAAYCREASNTPNSVLPIFWWPFDHADERRPTMLHRAMRDA</sequence>
<gene>
    <name evidence="2" type="ORF">PSYJA_11645</name>
</gene>
<dbReference type="HOGENOM" id="CLU_979036_0_0_6"/>
<evidence type="ECO:0000313" key="3">
    <source>
        <dbReference type="Proteomes" id="UP000004471"/>
    </source>
</evidence>
<evidence type="ECO:0000313" key="2">
    <source>
        <dbReference type="EMBL" id="EGH29589.1"/>
    </source>
</evidence>
<organism evidence="2 3">
    <name type="scientific">Pseudomonas syringae pv. japonica str. M301072</name>
    <dbReference type="NCBI Taxonomy" id="629262"/>
    <lineage>
        <taxon>Bacteria</taxon>
        <taxon>Pseudomonadati</taxon>
        <taxon>Pseudomonadota</taxon>
        <taxon>Gammaproteobacteria</taxon>
        <taxon>Pseudomonadales</taxon>
        <taxon>Pseudomonadaceae</taxon>
        <taxon>Pseudomonas</taxon>
        <taxon>Pseudomonas syringae</taxon>
    </lineage>
</organism>
<proteinExistence type="predicted"/>
<feature type="domain" description="PRTase-CE" evidence="1">
    <location>
        <begin position="43"/>
        <end position="264"/>
    </location>
</feature>
<dbReference type="Pfam" id="PF24390">
    <property type="entry name" value="PRTase-CE"/>
    <property type="match status" value="1"/>
</dbReference>